<dbReference type="InterPro" id="IPR045034">
    <property type="entry name" value="O-acyltransferase_WSD1-like"/>
</dbReference>
<feature type="region of interest" description="Disordered" evidence="1">
    <location>
        <begin position="491"/>
        <end position="530"/>
    </location>
</feature>
<organism evidence="4 5">
    <name type="scientific">Cryptosporidium xiaoi</name>
    <dbReference type="NCBI Taxonomy" id="659607"/>
    <lineage>
        <taxon>Eukaryota</taxon>
        <taxon>Sar</taxon>
        <taxon>Alveolata</taxon>
        <taxon>Apicomplexa</taxon>
        <taxon>Conoidasida</taxon>
        <taxon>Coccidia</taxon>
        <taxon>Eucoccidiorida</taxon>
        <taxon>Eimeriorina</taxon>
        <taxon>Cryptosporidiidae</taxon>
        <taxon>Cryptosporidium</taxon>
    </lineage>
</organism>
<name>A0AAV9XVA3_9CRYT</name>
<feature type="region of interest" description="Disordered" evidence="1">
    <location>
        <begin position="431"/>
        <end position="450"/>
    </location>
</feature>
<keyword evidence="2" id="KW-0472">Membrane</keyword>
<evidence type="ECO:0000313" key="4">
    <source>
        <dbReference type="EMBL" id="KAK6588607.1"/>
    </source>
</evidence>
<evidence type="ECO:0000256" key="1">
    <source>
        <dbReference type="SAM" id="MobiDB-lite"/>
    </source>
</evidence>
<dbReference type="Proteomes" id="UP001311799">
    <property type="component" value="Unassembled WGS sequence"/>
</dbReference>
<sequence>MINVYRKLISSLKAIYFVPLEGGWASITVSIIGSLALCPIVFLLILFTHIVKLLDVLWVKLSYAYCSEKHLLFEPLNDVDYLMWRTRRFGQPLIMCFFAVGHIEVDSIVENLIYRIENKDAFRGVRNREKKNNTPGSKENKRLFCKVDKSLGRLWYKYMKDEYNIRKNIIKLNPSRVRYLIKNPHLVLDNDLDENLEERLNNCECEKTKMNLNDDKLSESETIEFYSMLYSCEKTQLSLKRPCWRIIILDNVNWKGIKSSVVIGQFHHVIGDGSTLTELINKTILDFPDNITKENSKPINGVTKSAAFWHRWISGLVWAAIAGPITLIKAALQARPERSWNSPNKRRSKRSKNVKFLGPINLPLNEVNLLKDKLNHNFFNHKNTYSLSNINISPLDSSKINENEFIDGVRKRGTVSSNGNTINGIHHDFQEKNMNTSNDKNNNSNVEEKNRTKFSKRITFNDIILSCIASGYTKYVNHYLTLQDENNTLSQNSTEISTPTSSKDSLGSNLENEKRYKQRPSITPSRNKTNSKETILLSPIHFDDKSPYSSVLKYDSISESYDLDGMLDSKKKLRGSNANISQSTEFSSGRRTLYENNDTNFSEESNKSFEIIEKIYDTISFGFSGIHNLNHDKANNDLTNICHSNLNVVVTTNNRTDPPAKLDNAFSIIVLPIPTCPKVSPFERLRCVFESLQEYRNTSLPIIFIRYIKYTLSVSPFCLLLLWIPHSSSCSIYYSSVPGPKECSFMSKNITDMTFGLPLTDNIGLGVSIFTFENKVSVSITYDEEIIVNPSLFLETIQQSFNELKVGAFNYI</sequence>
<reference evidence="4 5" key="1">
    <citation type="submission" date="2023-10" db="EMBL/GenBank/DDBJ databases">
        <title>Comparative genomics analysis reveals potential genetic determinants of host preference in Cryptosporidium xiaoi.</title>
        <authorList>
            <person name="Xiao L."/>
            <person name="Li J."/>
        </authorList>
    </citation>
    <scope>NUCLEOTIDE SEQUENCE [LARGE SCALE GENOMIC DNA]</scope>
    <source>
        <strain evidence="4 5">52996</strain>
    </source>
</reference>
<protein>
    <recommendedName>
        <fullName evidence="3">O-acyltransferase WSD1 C-terminal domain-containing protein</fullName>
    </recommendedName>
</protein>
<dbReference type="Pfam" id="PF06974">
    <property type="entry name" value="WS_DGAT_C"/>
    <property type="match status" value="1"/>
</dbReference>
<dbReference type="GO" id="GO:0019432">
    <property type="term" value="P:triglyceride biosynthetic process"/>
    <property type="evidence" value="ECO:0007669"/>
    <property type="project" value="TreeGrafter"/>
</dbReference>
<evidence type="ECO:0000259" key="3">
    <source>
        <dbReference type="Pfam" id="PF06974"/>
    </source>
</evidence>
<gene>
    <name evidence="4" type="ORF">RS030_3452</name>
</gene>
<accession>A0AAV9XVA3</accession>
<proteinExistence type="predicted"/>
<feature type="compositionally biased region" description="Low complexity" evidence="1">
    <location>
        <begin position="432"/>
        <end position="445"/>
    </location>
</feature>
<comment type="caution">
    <text evidence="4">The sequence shown here is derived from an EMBL/GenBank/DDBJ whole genome shotgun (WGS) entry which is preliminary data.</text>
</comment>
<feature type="transmembrane region" description="Helical" evidence="2">
    <location>
        <begin position="24"/>
        <end position="47"/>
    </location>
</feature>
<dbReference type="InterPro" id="IPR009721">
    <property type="entry name" value="O-acyltransferase_WSD1_C"/>
</dbReference>
<keyword evidence="2" id="KW-1133">Transmembrane helix</keyword>
<keyword evidence="2" id="KW-0812">Transmembrane</keyword>
<feature type="domain" description="O-acyltransferase WSD1 C-terminal" evidence="3">
    <location>
        <begin position="664"/>
        <end position="805"/>
    </location>
</feature>
<dbReference type="AlphaFoldDB" id="A0AAV9XVA3"/>
<evidence type="ECO:0000256" key="2">
    <source>
        <dbReference type="SAM" id="Phobius"/>
    </source>
</evidence>
<dbReference type="GO" id="GO:0008374">
    <property type="term" value="F:O-acyltransferase activity"/>
    <property type="evidence" value="ECO:0007669"/>
    <property type="project" value="InterPro"/>
</dbReference>
<evidence type="ECO:0000313" key="5">
    <source>
        <dbReference type="Proteomes" id="UP001311799"/>
    </source>
</evidence>
<dbReference type="GO" id="GO:0005886">
    <property type="term" value="C:plasma membrane"/>
    <property type="evidence" value="ECO:0007669"/>
    <property type="project" value="TreeGrafter"/>
</dbReference>
<dbReference type="PANTHER" id="PTHR31650:SF1">
    <property type="entry name" value="WAX ESTER SYNTHASE_DIACYLGLYCEROL ACYLTRANSFERASE 4-RELATED"/>
    <property type="match status" value="1"/>
</dbReference>
<dbReference type="PANTHER" id="PTHR31650">
    <property type="entry name" value="O-ACYLTRANSFERASE (WSD1-LIKE) FAMILY PROTEIN"/>
    <property type="match status" value="1"/>
</dbReference>
<dbReference type="EMBL" id="JAWDEY010000031">
    <property type="protein sequence ID" value="KAK6588607.1"/>
    <property type="molecule type" value="Genomic_DNA"/>
</dbReference>
<feature type="compositionally biased region" description="Polar residues" evidence="1">
    <location>
        <begin position="491"/>
        <end position="510"/>
    </location>
</feature>
<keyword evidence="5" id="KW-1185">Reference proteome</keyword>